<accession>A0A0M2NCM9</accession>
<keyword evidence="5 10" id="KW-0548">Nucleotidyltransferase</keyword>
<dbReference type="EMBL" id="LAYJ01000112">
    <property type="protein sequence ID" value="KKI50274.1"/>
    <property type="molecule type" value="Genomic_DNA"/>
</dbReference>
<dbReference type="PANTHER" id="PTHR39321:SF3">
    <property type="entry name" value="PHOSPHOPANTETHEINE ADENYLYLTRANSFERASE"/>
    <property type="match status" value="1"/>
</dbReference>
<dbReference type="NCBIfam" id="TIGR00482">
    <property type="entry name" value="nicotinate (nicotinamide) nucleotide adenylyltransferase"/>
    <property type="match status" value="1"/>
</dbReference>
<protein>
    <recommendedName>
        <fullName evidence="10">Probable nicotinate-nucleotide adenylyltransferase</fullName>
        <ecNumber evidence="10">2.7.7.18</ecNumber>
    </recommendedName>
    <alternativeName>
        <fullName evidence="10">Deamido-NAD(+) diphosphorylase</fullName>
    </alternativeName>
    <alternativeName>
        <fullName evidence="10">Deamido-NAD(+) pyrophosphorylase</fullName>
    </alternativeName>
    <alternativeName>
        <fullName evidence="10">Nicotinate mononucleotide adenylyltransferase</fullName>
        <shortName evidence="10">NaMN adenylyltransferase</shortName>
    </alternativeName>
</protein>
<dbReference type="GO" id="GO:0005524">
    <property type="term" value="F:ATP binding"/>
    <property type="evidence" value="ECO:0007669"/>
    <property type="project" value="UniProtKB-KW"/>
</dbReference>
<reference evidence="12 13" key="1">
    <citation type="submission" date="2015-04" db="EMBL/GenBank/DDBJ databases">
        <title>Draft genome sequence of bacteremic isolate Catabacter hongkongensis type strain HKU16T.</title>
        <authorList>
            <person name="Lau S.K."/>
            <person name="Teng J.L."/>
            <person name="Huang Y."/>
            <person name="Curreem S.O."/>
            <person name="Tsui S.K."/>
            <person name="Woo P.C."/>
        </authorList>
    </citation>
    <scope>NUCLEOTIDE SEQUENCE [LARGE SCALE GENOMIC DNA]</scope>
    <source>
        <strain evidence="12 13">HKU16</strain>
    </source>
</reference>
<dbReference type="EC" id="2.7.7.18" evidence="10"/>
<name>A0A0M2NCM9_9FIRM</name>
<dbReference type="Proteomes" id="UP000034076">
    <property type="component" value="Unassembled WGS sequence"/>
</dbReference>
<keyword evidence="6 10" id="KW-0547">Nucleotide-binding</keyword>
<dbReference type="HAMAP" id="MF_00244">
    <property type="entry name" value="NaMN_adenylyltr"/>
    <property type="match status" value="1"/>
</dbReference>
<dbReference type="NCBIfam" id="TIGR00125">
    <property type="entry name" value="cyt_tran_rel"/>
    <property type="match status" value="1"/>
</dbReference>
<sequence length="219" mass="25084">MEYMEGMTITRDARPGVPRKKVGILGGTFNPPHSGHIDMAERVEREFALDEVYLMPCGNPPHKTDNLAPKEMRLAMTRLCVSQSRSVRILDIEVKRKGYSYTADTMCGLKEKNPDTDYYFIIGADTVFELCSWHEFEKLLASTRFICVRRQSHDLIKLTAEIARLKWEYGAQIFLSEYTGLFVSSSYIRKRVSDGRSIEGLVPKSVEEYIIANGLYRKP</sequence>
<feature type="domain" description="Cytidyltransferase-like" evidence="11">
    <location>
        <begin position="24"/>
        <end position="191"/>
    </location>
</feature>
<comment type="similarity">
    <text evidence="10">Belongs to the NadD family.</text>
</comment>
<evidence type="ECO:0000256" key="9">
    <source>
        <dbReference type="ARBA" id="ARBA00048721"/>
    </source>
</evidence>
<dbReference type="Gene3D" id="3.40.50.620">
    <property type="entry name" value="HUPs"/>
    <property type="match status" value="1"/>
</dbReference>
<dbReference type="CDD" id="cd02165">
    <property type="entry name" value="NMNAT"/>
    <property type="match status" value="1"/>
</dbReference>
<comment type="catalytic activity">
    <reaction evidence="9 10">
        <text>nicotinate beta-D-ribonucleotide + ATP + H(+) = deamido-NAD(+) + diphosphate</text>
        <dbReference type="Rhea" id="RHEA:22860"/>
        <dbReference type="ChEBI" id="CHEBI:15378"/>
        <dbReference type="ChEBI" id="CHEBI:30616"/>
        <dbReference type="ChEBI" id="CHEBI:33019"/>
        <dbReference type="ChEBI" id="CHEBI:57502"/>
        <dbReference type="ChEBI" id="CHEBI:58437"/>
        <dbReference type="EC" id="2.7.7.18"/>
    </reaction>
</comment>
<dbReference type="OrthoDB" id="5295945at2"/>
<evidence type="ECO:0000256" key="6">
    <source>
        <dbReference type="ARBA" id="ARBA00022741"/>
    </source>
</evidence>
<dbReference type="InterPro" id="IPR014729">
    <property type="entry name" value="Rossmann-like_a/b/a_fold"/>
</dbReference>
<dbReference type="UniPathway" id="UPA00253">
    <property type="reaction ID" value="UER00332"/>
</dbReference>
<evidence type="ECO:0000256" key="8">
    <source>
        <dbReference type="ARBA" id="ARBA00023027"/>
    </source>
</evidence>
<evidence type="ECO:0000256" key="1">
    <source>
        <dbReference type="ARBA" id="ARBA00002324"/>
    </source>
</evidence>
<dbReference type="RefSeq" id="WP_052740541.1">
    <property type="nucleotide sequence ID" value="NZ_LAYJ01000112.1"/>
</dbReference>
<comment type="pathway">
    <text evidence="2 10">Cofactor biosynthesis; NAD(+) biosynthesis; deamido-NAD(+) from nicotinate D-ribonucleotide: step 1/1.</text>
</comment>
<evidence type="ECO:0000256" key="5">
    <source>
        <dbReference type="ARBA" id="ARBA00022695"/>
    </source>
</evidence>
<organism evidence="12 13">
    <name type="scientific">Christensenella hongkongensis</name>
    <dbReference type="NCBI Taxonomy" id="270498"/>
    <lineage>
        <taxon>Bacteria</taxon>
        <taxon>Bacillati</taxon>
        <taxon>Bacillota</taxon>
        <taxon>Clostridia</taxon>
        <taxon>Christensenellales</taxon>
        <taxon>Christensenellaceae</taxon>
        <taxon>Christensenella</taxon>
    </lineage>
</organism>
<evidence type="ECO:0000256" key="2">
    <source>
        <dbReference type="ARBA" id="ARBA00005019"/>
    </source>
</evidence>
<evidence type="ECO:0000256" key="10">
    <source>
        <dbReference type="HAMAP-Rule" id="MF_00244"/>
    </source>
</evidence>
<proteinExistence type="inferred from homology"/>
<comment type="caution">
    <text evidence="12">The sequence shown here is derived from an EMBL/GenBank/DDBJ whole genome shotgun (WGS) entry which is preliminary data.</text>
</comment>
<dbReference type="SUPFAM" id="SSF52374">
    <property type="entry name" value="Nucleotidylyl transferase"/>
    <property type="match status" value="1"/>
</dbReference>
<keyword evidence="8 10" id="KW-0520">NAD</keyword>
<dbReference type="InterPro" id="IPR004821">
    <property type="entry name" value="Cyt_trans-like"/>
</dbReference>
<dbReference type="PANTHER" id="PTHR39321">
    <property type="entry name" value="NICOTINATE-NUCLEOTIDE ADENYLYLTRANSFERASE-RELATED"/>
    <property type="match status" value="1"/>
</dbReference>
<dbReference type="Pfam" id="PF01467">
    <property type="entry name" value="CTP_transf_like"/>
    <property type="match status" value="1"/>
</dbReference>
<evidence type="ECO:0000256" key="7">
    <source>
        <dbReference type="ARBA" id="ARBA00022840"/>
    </source>
</evidence>
<dbReference type="PATRIC" id="fig|270498.16.peg.2090"/>
<keyword evidence="7 10" id="KW-0067">ATP-binding</keyword>
<evidence type="ECO:0000313" key="13">
    <source>
        <dbReference type="Proteomes" id="UP000034076"/>
    </source>
</evidence>
<dbReference type="AlphaFoldDB" id="A0A0M2NCM9"/>
<dbReference type="GO" id="GO:0009435">
    <property type="term" value="P:NAD+ biosynthetic process"/>
    <property type="evidence" value="ECO:0007669"/>
    <property type="project" value="UniProtKB-UniRule"/>
</dbReference>
<keyword evidence="3 10" id="KW-0662">Pyridine nucleotide biosynthesis</keyword>
<comment type="function">
    <text evidence="1 10">Catalyzes the reversible adenylation of nicotinate mononucleotide (NaMN) to nicotinic acid adenine dinucleotide (NaAD).</text>
</comment>
<evidence type="ECO:0000256" key="3">
    <source>
        <dbReference type="ARBA" id="ARBA00022642"/>
    </source>
</evidence>
<dbReference type="GO" id="GO:0004515">
    <property type="term" value="F:nicotinate-nucleotide adenylyltransferase activity"/>
    <property type="evidence" value="ECO:0007669"/>
    <property type="project" value="UniProtKB-UniRule"/>
</dbReference>
<keyword evidence="4 10" id="KW-0808">Transferase</keyword>
<keyword evidence="13" id="KW-1185">Reference proteome</keyword>
<gene>
    <name evidence="10" type="primary">nadD</name>
    <name evidence="12" type="ORF">CHK_2337</name>
</gene>
<dbReference type="STRING" id="270498.CHK_2337"/>
<dbReference type="NCBIfam" id="NF000840">
    <property type="entry name" value="PRK00071.1-3"/>
    <property type="match status" value="1"/>
</dbReference>
<dbReference type="InterPro" id="IPR005248">
    <property type="entry name" value="NadD/NMNAT"/>
</dbReference>
<evidence type="ECO:0000256" key="4">
    <source>
        <dbReference type="ARBA" id="ARBA00022679"/>
    </source>
</evidence>
<evidence type="ECO:0000313" key="12">
    <source>
        <dbReference type="EMBL" id="KKI50274.1"/>
    </source>
</evidence>
<evidence type="ECO:0000259" key="11">
    <source>
        <dbReference type="Pfam" id="PF01467"/>
    </source>
</evidence>